<dbReference type="Pfam" id="PF00480">
    <property type="entry name" value="ROK"/>
    <property type="match status" value="1"/>
</dbReference>
<evidence type="ECO:0000256" key="2">
    <source>
        <dbReference type="ARBA" id="ARBA00006479"/>
    </source>
</evidence>
<accession>A0A8J7W3A8</accession>
<sequence>MSEDRKNQENVSGSVNRSIGNATLRSINQRVILDAIFEKNITSRTELSRELMISKPAIADNLDDLLSVGIVQECGEGEVAKSGGRKPRLIRFNKNHKNIIAIELNFKDPIFVLGNLKGDIFNEFSVKITENANAEVRMRLIKNAIYILLNSKDLNTESLACIAISSPGVFPDKKELSFANPQFKEWFDLDLPRLISEEFNVNVLVKNDVNMAAFGESRYGAGKNSQNMLYVSCGIGLGAGLILNSKLYEGRFNSAGEIFNHIDPGKLSIGTNLEKIIYLDTLIKKAQDSMKRKSSSYGEDVSDFHSVVKAYKDSNPYILKHLEDIGVELGCTVSNTVNLLSIDTVILGGEYVAFQEIFIEQIRKIVNKHCLFTPAILPSELGHYAGIMGLFAISREKYFDSLINSI</sequence>
<keyword evidence="3" id="KW-0119">Carbohydrate metabolism</keyword>
<dbReference type="SUPFAM" id="SSF53067">
    <property type="entry name" value="Actin-like ATPase domain"/>
    <property type="match status" value="1"/>
</dbReference>
<gene>
    <name evidence="4" type="ORF">KCX82_10890</name>
</gene>
<dbReference type="Gene3D" id="1.10.10.10">
    <property type="entry name" value="Winged helix-like DNA-binding domain superfamily/Winged helix DNA-binding domain"/>
    <property type="match status" value="1"/>
</dbReference>
<dbReference type="InterPro" id="IPR036388">
    <property type="entry name" value="WH-like_DNA-bd_sf"/>
</dbReference>
<dbReference type="AlphaFoldDB" id="A0A8J7W3A8"/>
<evidence type="ECO:0000313" key="5">
    <source>
        <dbReference type="Proteomes" id="UP000675664"/>
    </source>
</evidence>
<comment type="function">
    <text evidence="1">Transcriptional repressor of xylose-utilizing enzymes.</text>
</comment>
<reference evidence="4" key="2">
    <citation type="submission" date="2021-04" db="EMBL/GenBank/DDBJ databases">
        <authorList>
            <person name="Liu J."/>
        </authorList>
    </citation>
    <scope>NUCLEOTIDE SEQUENCE</scope>
    <source>
        <strain evidence="4">BAD-6</strain>
    </source>
</reference>
<dbReference type="InterPro" id="IPR036390">
    <property type="entry name" value="WH_DNA-bd_sf"/>
</dbReference>
<comment type="similarity">
    <text evidence="2">Belongs to the ROK (NagC/XylR) family.</text>
</comment>
<evidence type="ECO:0000256" key="1">
    <source>
        <dbReference type="ARBA" id="ARBA00002486"/>
    </source>
</evidence>
<proteinExistence type="inferred from homology"/>
<dbReference type="RefSeq" id="WP_227018508.1">
    <property type="nucleotide sequence ID" value="NZ_JAGSND010000006.1"/>
</dbReference>
<dbReference type="GO" id="GO:0042732">
    <property type="term" value="P:D-xylose metabolic process"/>
    <property type="evidence" value="ECO:0007669"/>
    <property type="project" value="UniProtKB-KW"/>
</dbReference>
<dbReference type="Proteomes" id="UP000675664">
    <property type="component" value="Unassembled WGS sequence"/>
</dbReference>
<comment type="caution">
    <text evidence="4">The sequence shown here is derived from an EMBL/GenBank/DDBJ whole genome shotgun (WGS) entry which is preliminary data.</text>
</comment>
<evidence type="ECO:0000256" key="3">
    <source>
        <dbReference type="ARBA" id="ARBA00022629"/>
    </source>
</evidence>
<reference evidence="4" key="1">
    <citation type="submission" date="2021-04" db="EMBL/GenBank/DDBJ databases">
        <title>Sinoanaerobacter chloroacetimidivorans sp. nov., an obligate anaerobic bacterium isolated from anaerobic sludge.</title>
        <authorList>
            <person name="Bao Y."/>
        </authorList>
    </citation>
    <scope>NUCLEOTIDE SEQUENCE</scope>
    <source>
        <strain evidence="4">BAD-6</strain>
    </source>
</reference>
<evidence type="ECO:0000313" key="4">
    <source>
        <dbReference type="EMBL" id="MBR0598383.1"/>
    </source>
</evidence>
<dbReference type="Gene3D" id="3.30.420.40">
    <property type="match status" value="2"/>
</dbReference>
<dbReference type="SUPFAM" id="SSF46785">
    <property type="entry name" value="Winged helix' DNA-binding domain"/>
    <property type="match status" value="1"/>
</dbReference>
<dbReference type="InterPro" id="IPR000600">
    <property type="entry name" value="ROK"/>
</dbReference>
<protein>
    <submittedName>
        <fullName evidence="4">ROK family transcriptional regulator</fullName>
    </submittedName>
</protein>
<dbReference type="EMBL" id="JAGSND010000006">
    <property type="protein sequence ID" value="MBR0598383.1"/>
    <property type="molecule type" value="Genomic_DNA"/>
</dbReference>
<organism evidence="4 5">
    <name type="scientific">Sinanaerobacter chloroacetimidivorans</name>
    <dbReference type="NCBI Taxonomy" id="2818044"/>
    <lineage>
        <taxon>Bacteria</taxon>
        <taxon>Bacillati</taxon>
        <taxon>Bacillota</taxon>
        <taxon>Clostridia</taxon>
        <taxon>Peptostreptococcales</taxon>
        <taxon>Anaerovoracaceae</taxon>
        <taxon>Sinanaerobacter</taxon>
    </lineage>
</organism>
<keyword evidence="5" id="KW-1185">Reference proteome</keyword>
<dbReference type="PANTHER" id="PTHR18964">
    <property type="entry name" value="ROK (REPRESSOR, ORF, KINASE) FAMILY"/>
    <property type="match status" value="1"/>
</dbReference>
<dbReference type="InterPro" id="IPR043129">
    <property type="entry name" value="ATPase_NBD"/>
</dbReference>
<keyword evidence="3" id="KW-0859">Xylose metabolism</keyword>
<dbReference type="PANTHER" id="PTHR18964:SF149">
    <property type="entry name" value="BIFUNCTIONAL UDP-N-ACETYLGLUCOSAMINE 2-EPIMERASE_N-ACETYLMANNOSAMINE KINASE"/>
    <property type="match status" value="1"/>
</dbReference>
<name>A0A8J7W3A8_9FIRM</name>